<keyword evidence="2" id="KW-1185">Reference proteome</keyword>
<dbReference type="GeneID" id="98658345"/>
<evidence type="ECO:0000313" key="2">
    <source>
        <dbReference type="Proteomes" id="UP000468668"/>
    </source>
</evidence>
<reference evidence="1 2" key="1">
    <citation type="submission" date="2019-09" db="EMBL/GenBank/DDBJ databases">
        <title>Whole genome shotgun sequencing (WGS) of Ellagibacter isourolithinifaciens DSM 104140(T) and Adlercreutzia muris DSM 29508(T).</title>
        <authorList>
            <person name="Stoll D.A."/>
            <person name="Danylec N."/>
            <person name="Huch M."/>
        </authorList>
    </citation>
    <scope>NUCLEOTIDE SEQUENCE [LARGE SCALE GENOMIC DNA]</scope>
    <source>
        <strain evidence="1 2">DSM 104140</strain>
    </source>
</reference>
<comment type="caution">
    <text evidence="1">The sequence shown here is derived from an EMBL/GenBank/DDBJ whole genome shotgun (WGS) entry which is preliminary data.</text>
</comment>
<dbReference type="OrthoDB" id="3232804at2"/>
<gene>
    <name evidence="1" type="ORF">F8C90_07990</name>
</gene>
<accession>A0A6N6NK69</accession>
<dbReference type="RefSeq" id="WP_158050000.1">
    <property type="nucleotide sequence ID" value="NZ_DBEZVJ010000092.1"/>
</dbReference>
<organism evidence="1 2">
    <name type="scientific">Ellagibacter isourolithinifaciens</name>
    <dbReference type="NCBI Taxonomy" id="2137581"/>
    <lineage>
        <taxon>Bacteria</taxon>
        <taxon>Bacillati</taxon>
        <taxon>Actinomycetota</taxon>
        <taxon>Coriobacteriia</taxon>
        <taxon>Eggerthellales</taxon>
        <taxon>Eggerthellaceae</taxon>
        <taxon>Ellagibacter</taxon>
    </lineage>
</organism>
<protein>
    <submittedName>
        <fullName evidence="1">Uncharacterized protein</fullName>
    </submittedName>
</protein>
<dbReference type="AlphaFoldDB" id="A0A6N6NK69"/>
<evidence type="ECO:0000313" key="1">
    <source>
        <dbReference type="EMBL" id="KAB1638764.1"/>
    </source>
</evidence>
<dbReference type="EMBL" id="WAJR01000021">
    <property type="protein sequence ID" value="KAB1638764.1"/>
    <property type="molecule type" value="Genomic_DNA"/>
</dbReference>
<name>A0A6N6NK69_9ACTN</name>
<proteinExistence type="predicted"/>
<sequence>MGSKKRSARAREVADFKSQLENGLGGLDGLFANEKRREQKREADHDAAMRWKSCEKKNRYATRDEAEEARKWCEDRGTRGLEIYRCEYCGGWHLTSHPFE</sequence>
<dbReference type="Proteomes" id="UP000468668">
    <property type="component" value="Unassembled WGS sequence"/>
</dbReference>